<evidence type="ECO:0000313" key="1">
    <source>
        <dbReference type="EMBL" id="MVW64228.1"/>
    </source>
</evidence>
<organism evidence="1 2">
    <name type="scientific">Massilia cellulosiltytica</name>
    <dbReference type="NCBI Taxonomy" id="2683234"/>
    <lineage>
        <taxon>Bacteria</taxon>
        <taxon>Pseudomonadati</taxon>
        <taxon>Pseudomonadota</taxon>
        <taxon>Betaproteobacteria</taxon>
        <taxon>Burkholderiales</taxon>
        <taxon>Oxalobacteraceae</taxon>
        <taxon>Telluria group</taxon>
        <taxon>Massilia</taxon>
    </lineage>
</organism>
<dbReference type="Proteomes" id="UP000443353">
    <property type="component" value="Unassembled WGS sequence"/>
</dbReference>
<dbReference type="AlphaFoldDB" id="A0A7X3G635"/>
<proteinExistence type="predicted"/>
<comment type="caution">
    <text evidence="1">The sequence shown here is derived from an EMBL/GenBank/DDBJ whole genome shotgun (WGS) entry which is preliminary data.</text>
</comment>
<dbReference type="RefSeq" id="WP_160410743.1">
    <property type="nucleotide sequence ID" value="NZ_WSES01000012.1"/>
</dbReference>
<sequence>MKTINMYEFAVADPDDLESDGFGPCIGVAFVTASGGTLMHSNDPMMLPGDEFLADLESSIPVAERAQISPVVFGGAPDEEFQDVTDGTEAARKWICDKLIALGFQIPSLHPCPTFDSYQDVVVSRAKRSVTVTTCVGGSRQDEKVFKF</sequence>
<gene>
    <name evidence="1" type="ORF">GPY61_30310</name>
</gene>
<name>A0A7X3G635_9BURK</name>
<protein>
    <submittedName>
        <fullName evidence="1">Uncharacterized protein</fullName>
    </submittedName>
</protein>
<reference evidence="1 2" key="1">
    <citation type="submission" date="2019-12" db="EMBL/GenBank/DDBJ databases">
        <authorList>
            <person name="Li C."/>
            <person name="Zhao J."/>
        </authorList>
    </citation>
    <scope>NUCLEOTIDE SEQUENCE [LARGE SCALE GENOMIC DNA]</scope>
    <source>
        <strain evidence="1 2">NEAU-DD11</strain>
    </source>
</reference>
<accession>A0A7X3G635</accession>
<evidence type="ECO:0000313" key="2">
    <source>
        <dbReference type="Proteomes" id="UP000443353"/>
    </source>
</evidence>
<keyword evidence="2" id="KW-1185">Reference proteome</keyword>
<dbReference type="EMBL" id="WSES01000012">
    <property type="protein sequence ID" value="MVW64228.1"/>
    <property type="molecule type" value="Genomic_DNA"/>
</dbReference>